<dbReference type="OrthoDB" id="9811314at2"/>
<evidence type="ECO:0000259" key="2">
    <source>
        <dbReference type="Pfam" id="PF00675"/>
    </source>
</evidence>
<evidence type="ECO:0000259" key="3">
    <source>
        <dbReference type="Pfam" id="PF05193"/>
    </source>
</evidence>
<dbReference type="InterPro" id="IPR011249">
    <property type="entry name" value="Metalloenz_LuxS/M16"/>
</dbReference>
<comment type="caution">
    <text evidence="4">The sequence shown here is derived from an EMBL/GenBank/DDBJ whole genome shotgun (WGS) entry which is preliminary data.</text>
</comment>
<dbReference type="SUPFAM" id="SSF63411">
    <property type="entry name" value="LuxS/MPP-like metallohydrolase"/>
    <property type="match status" value="2"/>
</dbReference>
<dbReference type="AlphaFoldDB" id="A0A062XVQ5"/>
<dbReference type="InterPro" id="IPR011765">
    <property type="entry name" value="Pept_M16_N"/>
</dbReference>
<sequence>MIKKSQFFLVLLLAATAGAGEIPARPEMLSFPPLAFAVPRAESFKVSLPGNVPAYVAEDKLLPLVTVQISFRGGRYLEEKGKEGTAELLGTVWRTGGAGVLSPQELDETLDFLAAQLATSVSGTSSSVTLNLLAKDLDRGLQLLFDVLLKPRFDEARLAKAKEDLIAELKRRNDDAADIESREWQRLIYGDEYWLCRLPTKASVDAISREDLVALHRRIVNPANCVVAVAGDVDKQAVVRKLKAYFEQWKVKPQPVPPVPQPTHKPKPGVYLVHKADVNQGRVSIGHLGAKRPLPEEFAITVANDILGGGGFTAWMMSRIRSDEGLAYGAYSSFGILDAYPGTFRAGFQSKSSTCARAAFLTLELVEKLRRGEITEAELTTSKNSFIETFPRNFETKLRTVQLYAMDELTGRPHSYWVNYRDNIRQVDVQAAQKAAQKLIRPEEFVILVVGNVDEILKGHPDYPEIQLAKLGPMTRLPLRDPLTLKPLE</sequence>
<protein>
    <recommendedName>
        <fullName evidence="6">Insulinase family protein</fullName>
    </recommendedName>
</protein>
<name>A0A062XVQ5_9BACT</name>
<organism evidence="4 5">
    <name type="scientific">Thermoanaerobaculum aquaticum</name>
    <dbReference type="NCBI Taxonomy" id="1312852"/>
    <lineage>
        <taxon>Bacteria</taxon>
        <taxon>Pseudomonadati</taxon>
        <taxon>Acidobacteriota</taxon>
        <taxon>Thermoanaerobaculia</taxon>
        <taxon>Thermoanaerobaculales</taxon>
        <taxon>Thermoanaerobaculaceae</taxon>
        <taxon>Thermoanaerobaculum</taxon>
    </lineage>
</organism>
<evidence type="ECO:0000313" key="4">
    <source>
        <dbReference type="EMBL" id="KDA53464.1"/>
    </source>
</evidence>
<dbReference type="InterPro" id="IPR007863">
    <property type="entry name" value="Peptidase_M16_C"/>
</dbReference>
<evidence type="ECO:0000256" key="1">
    <source>
        <dbReference type="SAM" id="SignalP"/>
    </source>
</evidence>
<evidence type="ECO:0008006" key="6">
    <source>
        <dbReference type="Google" id="ProtNLM"/>
    </source>
</evidence>
<dbReference type="Proteomes" id="UP000027284">
    <property type="component" value="Unassembled WGS sequence"/>
</dbReference>
<dbReference type="GO" id="GO:0046872">
    <property type="term" value="F:metal ion binding"/>
    <property type="evidence" value="ECO:0007669"/>
    <property type="project" value="InterPro"/>
</dbReference>
<dbReference type="Pfam" id="PF05193">
    <property type="entry name" value="Peptidase_M16_C"/>
    <property type="match status" value="1"/>
</dbReference>
<keyword evidence="1" id="KW-0732">Signal</keyword>
<keyword evidence="5" id="KW-1185">Reference proteome</keyword>
<accession>A0A062XVQ5</accession>
<reference evidence="4 5" key="1">
    <citation type="submission" date="2014-04" db="EMBL/GenBank/DDBJ databases">
        <title>The Genome Sequence of Thermoanaerobaculum aquaticum MP-01, The First Cultivated Group 23 Acidobacterium.</title>
        <authorList>
            <person name="Stamps B.W."/>
            <person name="Losey N.A."/>
            <person name="Lawson P.A."/>
            <person name="Stevenson B.S."/>
        </authorList>
    </citation>
    <scope>NUCLEOTIDE SEQUENCE [LARGE SCALE GENOMIC DNA]</scope>
    <source>
        <strain evidence="4 5">MP-01</strain>
    </source>
</reference>
<feature type="domain" description="Peptidase M16 N-terminal" evidence="2">
    <location>
        <begin position="64"/>
        <end position="174"/>
    </location>
</feature>
<feature type="domain" description="Peptidase M16 C-terminal" evidence="3">
    <location>
        <begin position="207"/>
        <end position="385"/>
    </location>
</feature>
<gene>
    <name evidence="4" type="ORF">EG19_04455</name>
</gene>
<dbReference type="EMBL" id="JMFG01000020">
    <property type="protein sequence ID" value="KDA53464.1"/>
    <property type="molecule type" value="Genomic_DNA"/>
</dbReference>
<dbReference type="STRING" id="1312852.EG19_04455"/>
<feature type="signal peptide" evidence="1">
    <location>
        <begin position="1"/>
        <end position="19"/>
    </location>
</feature>
<proteinExistence type="predicted"/>
<dbReference type="PANTHER" id="PTHR11851">
    <property type="entry name" value="METALLOPROTEASE"/>
    <property type="match status" value="1"/>
</dbReference>
<dbReference type="Gene3D" id="3.30.830.10">
    <property type="entry name" value="Metalloenzyme, LuxS/M16 peptidase-like"/>
    <property type="match status" value="2"/>
</dbReference>
<dbReference type="RefSeq" id="WP_038049245.1">
    <property type="nucleotide sequence ID" value="NZ_JMFG01000020.1"/>
</dbReference>
<evidence type="ECO:0000313" key="5">
    <source>
        <dbReference type="Proteomes" id="UP000027284"/>
    </source>
</evidence>
<dbReference type="Pfam" id="PF00675">
    <property type="entry name" value="Peptidase_M16"/>
    <property type="match status" value="1"/>
</dbReference>
<dbReference type="InterPro" id="IPR050361">
    <property type="entry name" value="MPP/UQCRC_Complex"/>
</dbReference>
<feature type="chain" id="PRO_5001616488" description="Insulinase family protein" evidence="1">
    <location>
        <begin position="20"/>
        <end position="489"/>
    </location>
</feature>
<dbReference type="PANTHER" id="PTHR11851:SF225">
    <property type="entry name" value="NON-PEPTIDASE HOMOLOG YMXG"/>
    <property type="match status" value="1"/>
</dbReference>